<evidence type="ECO:0000313" key="1">
    <source>
        <dbReference type="EMBL" id="ATA88724.1"/>
    </source>
</evidence>
<name>A0A250FUJ0_9FLAO</name>
<organism evidence="1 3">
    <name type="scientific">Capnocytophaga stomatis</name>
    <dbReference type="NCBI Taxonomy" id="1848904"/>
    <lineage>
        <taxon>Bacteria</taxon>
        <taxon>Pseudomonadati</taxon>
        <taxon>Bacteroidota</taxon>
        <taxon>Flavobacteriia</taxon>
        <taxon>Flavobacteriales</taxon>
        <taxon>Flavobacteriaceae</taxon>
        <taxon>Capnocytophaga</taxon>
    </lineage>
</organism>
<dbReference type="EMBL" id="JBJGWJ010000001">
    <property type="protein sequence ID" value="MFK8292212.1"/>
    <property type="molecule type" value="Genomic_DNA"/>
</dbReference>
<dbReference type="OrthoDB" id="725917at2"/>
<dbReference type="EMBL" id="CP022387">
    <property type="protein sequence ID" value="ATA88724.1"/>
    <property type="molecule type" value="Genomic_DNA"/>
</dbReference>
<evidence type="ECO:0000313" key="4">
    <source>
        <dbReference type="Proteomes" id="UP001622370"/>
    </source>
</evidence>
<dbReference type="KEGG" id="csto:CGC58_02620"/>
<reference evidence="2 4" key="1">
    <citation type="journal article" date="2016" name="Sci. Rep.">
        <title>Whole genome sequencing identifies a novel species of the genus Capnocytophaga isolated from dog and cat bite wounds in humans.</title>
        <authorList>
            <person name="Zangenah S."/>
            <person name="Abbasi N."/>
            <person name="Andersson A.F."/>
            <person name="Bergman P."/>
        </authorList>
    </citation>
    <scope>NUCLEOTIDE SEQUENCE [LARGE SCALE GENOMIC DNA]</scope>
    <source>
        <strain evidence="2 4">W5</strain>
    </source>
</reference>
<gene>
    <name evidence="2" type="ORF">ACI76L_00280</name>
    <name evidence="1" type="ORF">CGC58_02620</name>
</gene>
<dbReference type="Pfam" id="PF12741">
    <property type="entry name" value="SusD-like"/>
    <property type="match status" value="1"/>
</dbReference>
<evidence type="ECO:0000313" key="3">
    <source>
        <dbReference type="Proteomes" id="UP000217348"/>
    </source>
</evidence>
<keyword evidence="1" id="KW-0449">Lipoprotein</keyword>
<dbReference type="Proteomes" id="UP001622370">
    <property type="component" value="Unassembled WGS sequence"/>
</dbReference>
<dbReference type="AlphaFoldDB" id="A0A250FUJ0"/>
<sequence>MKIVHKNIFLAGLAIVMSTSCIKDFEDVNTNQLYPTDEQAEKDGLSSGGLFPNLMQRPIPTGTGVNPANDYQVVQNMSTDNWVGYFSPGRNHWDSGRNQTSYYVSDGRANGTFNTLIGTLMNQFFRIKTALHTVEVVDGKLIFKEKDELSKTAYAVAQITKIMGIHRATDLFGPIPYTDMEPGKQQAKYDSQETVYRTFLAELDAAVSQLTSYGVNNKILEEYDPVYQGSVAKWVKLGNSLMLRLAMRVRYADEALAKTYITKATSHSGGLIQLVDESAKLASNGKYILNNSLVTMKGYGELKMGATIYSYLKGYDDPRIEKYFTKGKSTSEEDLSDDYYAVRSGIDPTTGTGKYQNYSEPTVILDTPTYWLRASEVYFLLAEAALAEYISGSAEGFYKKGVQVSFEENGLSVSEADKYLASSGVPTFYNDPKDANYNAFPVSTIDKKWDEAASNEEKLERIITQKYLAIYPNGFEAWSEWRRTGYPRMFKVPFNLTNKGARDVTDNGKDYGVRRFPFPQNEFENNNANVSAARALLGGADNAATNVWWDKKSKQ</sequence>
<dbReference type="PROSITE" id="PS51257">
    <property type="entry name" value="PROKAR_LIPOPROTEIN"/>
    <property type="match status" value="1"/>
</dbReference>
<reference evidence="3" key="3">
    <citation type="submission" date="2017-06" db="EMBL/GenBank/DDBJ databases">
        <title>Capnocytophaga spp. assemblies.</title>
        <authorList>
            <person name="Gulvik C.A."/>
        </authorList>
    </citation>
    <scope>NUCLEOTIDE SEQUENCE [LARGE SCALE GENOMIC DNA]</scope>
    <source>
        <strain evidence="3">H2177</strain>
    </source>
</reference>
<keyword evidence="4" id="KW-1185">Reference proteome</keyword>
<dbReference type="Gene3D" id="1.25.40.390">
    <property type="match status" value="1"/>
</dbReference>
<dbReference type="Proteomes" id="UP000217348">
    <property type="component" value="Chromosome"/>
</dbReference>
<evidence type="ECO:0000313" key="2">
    <source>
        <dbReference type="EMBL" id="MFK8292212.1"/>
    </source>
</evidence>
<accession>A0A250FUJ0</accession>
<protein>
    <submittedName>
        <fullName evidence="1">SusD/RagB family nutrient-binding outer membrane lipoprotein</fullName>
    </submittedName>
</protein>
<proteinExistence type="predicted"/>
<reference evidence="2" key="4">
    <citation type="submission" date="2024-10" db="EMBL/GenBank/DDBJ databases">
        <authorList>
            <person name="Bergman P."/>
            <person name="Andersson A.F."/>
            <person name="Zangenah S."/>
            <person name="Abbasi N."/>
        </authorList>
    </citation>
    <scope>NUCLEOTIDE SEQUENCE</scope>
    <source>
        <strain evidence="2">W5</strain>
    </source>
</reference>
<dbReference type="InterPro" id="IPR011990">
    <property type="entry name" value="TPR-like_helical_dom_sf"/>
</dbReference>
<dbReference type="InterPro" id="IPR024302">
    <property type="entry name" value="SusD-like"/>
</dbReference>
<dbReference type="RefSeq" id="WP_095894997.1">
    <property type="nucleotide sequence ID" value="NZ_BOPJ01000002.1"/>
</dbReference>
<reference evidence="1" key="2">
    <citation type="journal article" date="2017" name="Genome Announc.">
        <title>Twelve Complete Reference Genomes of Clinical Isolates in the Capnocytophaga Genus.</title>
        <authorList>
            <person name="Villarma A."/>
            <person name="Gulvik C.A."/>
            <person name="Rowe L.A."/>
            <person name="Sheth M."/>
            <person name="Juieng P."/>
            <person name="Nicholson A.C."/>
            <person name="Loparev V.N."/>
            <person name="McQuiston J.R."/>
        </authorList>
    </citation>
    <scope>NUCLEOTIDE SEQUENCE</scope>
    <source>
        <strain evidence="1">H2177</strain>
    </source>
</reference>
<dbReference type="SUPFAM" id="SSF48452">
    <property type="entry name" value="TPR-like"/>
    <property type="match status" value="1"/>
</dbReference>